<sequence>MKLLFVLSIFISLISCQSQEYQPSKGNSIYMSRSSLDQSVRNEIHVDSNNNYERRFSDGRYEKGYTSEAAKINEQENNLVFNVSFRKKACEEEWLKDDYSYIEDINMWEEQTGFSLAACEQ</sequence>
<dbReference type="EMBL" id="CP034562">
    <property type="protein sequence ID" value="AZQ61660.1"/>
    <property type="molecule type" value="Genomic_DNA"/>
</dbReference>
<proteinExistence type="predicted"/>
<accession>A0A3S9P0I8</accession>
<evidence type="ECO:0008006" key="3">
    <source>
        <dbReference type="Google" id="ProtNLM"/>
    </source>
</evidence>
<dbReference type="OrthoDB" id="9844444at2"/>
<dbReference type="Proteomes" id="UP000267268">
    <property type="component" value="Chromosome 1"/>
</dbReference>
<name>A0A3S9P0I8_9BACT</name>
<dbReference type="PROSITE" id="PS51257">
    <property type="entry name" value="PROKAR_LIPOPROTEIN"/>
    <property type="match status" value="1"/>
</dbReference>
<dbReference type="KEGG" id="fll:EI427_05260"/>
<reference evidence="1 2" key="1">
    <citation type="submission" date="2018-12" db="EMBL/GenBank/DDBJ databases">
        <title>Flammeovirga pectinis sp. nov., isolated from the gut of the Korean scallop, Patinopecten yessoensis.</title>
        <authorList>
            <person name="Bae J.-W."/>
            <person name="Jeong Y.-S."/>
            <person name="Kang W."/>
        </authorList>
    </citation>
    <scope>NUCLEOTIDE SEQUENCE [LARGE SCALE GENOMIC DNA]</scope>
    <source>
        <strain evidence="1 2">L12M1</strain>
    </source>
</reference>
<evidence type="ECO:0000313" key="2">
    <source>
        <dbReference type="Proteomes" id="UP000267268"/>
    </source>
</evidence>
<evidence type="ECO:0000313" key="1">
    <source>
        <dbReference type="EMBL" id="AZQ61660.1"/>
    </source>
</evidence>
<dbReference type="RefSeq" id="WP_126612372.1">
    <property type="nucleotide sequence ID" value="NZ_CP034562.1"/>
</dbReference>
<protein>
    <recommendedName>
        <fullName evidence="3">Lipoprotein</fullName>
    </recommendedName>
</protein>
<keyword evidence="2" id="KW-1185">Reference proteome</keyword>
<organism evidence="1 2">
    <name type="scientific">Flammeovirga pectinis</name>
    <dbReference type="NCBI Taxonomy" id="2494373"/>
    <lineage>
        <taxon>Bacteria</taxon>
        <taxon>Pseudomonadati</taxon>
        <taxon>Bacteroidota</taxon>
        <taxon>Cytophagia</taxon>
        <taxon>Cytophagales</taxon>
        <taxon>Flammeovirgaceae</taxon>
        <taxon>Flammeovirga</taxon>
    </lineage>
</organism>
<dbReference type="AlphaFoldDB" id="A0A3S9P0I8"/>
<gene>
    <name evidence="1" type="ORF">EI427_05260</name>
</gene>